<evidence type="ECO:0000256" key="4">
    <source>
        <dbReference type="ARBA" id="ARBA00022776"/>
    </source>
</evidence>
<dbReference type="Gene3D" id="1.10.418.30">
    <property type="entry name" value="Ncd80 complex, Ncd80 subunit"/>
    <property type="match status" value="1"/>
</dbReference>
<evidence type="ECO:0000256" key="6">
    <source>
        <dbReference type="ARBA" id="ARBA00023054"/>
    </source>
</evidence>
<dbReference type="InParanoid" id="A5DRW8"/>
<evidence type="ECO:0000313" key="15">
    <source>
        <dbReference type="Proteomes" id="UP000001996"/>
    </source>
</evidence>
<dbReference type="GeneID" id="5235829"/>
<keyword evidence="3 10" id="KW-0132">Cell division</keyword>
<dbReference type="InterPro" id="IPR005550">
    <property type="entry name" value="Kinetochore_Ndc80"/>
</dbReference>
<proteinExistence type="inferred from homology"/>
<evidence type="ECO:0000256" key="2">
    <source>
        <dbReference type="ARBA" id="ARBA00022454"/>
    </source>
</evidence>
<comment type="subcellular location">
    <subcellularLocation>
        <location evidence="10">Chromosome</location>
        <location evidence="10">Centromere</location>
        <location evidence="10">Kinetochore</location>
    </subcellularLocation>
    <subcellularLocation>
        <location evidence="10">Nucleus</location>
    </subcellularLocation>
</comment>
<evidence type="ECO:0000256" key="3">
    <source>
        <dbReference type="ARBA" id="ARBA00022618"/>
    </source>
</evidence>
<dbReference type="GO" id="GO:0051315">
    <property type="term" value="P:attachment of mitotic spindle microtubules to kinetochore"/>
    <property type="evidence" value="ECO:0007669"/>
    <property type="project" value="UniProtKB-UniRule"/>
</dbReference>
<dbReference type="InterPro" id="IPR055260">
    <property type="entry name" value="Ndc80_CH"/>
</dbReference>
<evidence type="ECO:0000256" key="11">
    <source>
        <dbReference type="SAM" id="Coils"/>
    </source>
</evidence>
<sequence>MNYSSAVSYNPSLALRSQQPGGSRIPQSLASRTSTIQSTEQSHLNSNSNSNNTNTNSNSNGNGNNQFYSQSISRNTYQTNPTSSFINEMNTPQNRAKRRSTLLSASASTNRKRQSFGLQQPPSQQQAILNSQMQQLQAQSSSRNMFASQTTPLSSQQQLLQIPIPLLLQQISSRIAAPHILDPRPLRDRGFQEQMQRHINNFLVSHDFERKSRMTFSENLLKFPTQSNFNEIFKFICFTIDSSFRFEKTPEQEIFLTLRALDYPYLGNITKTQIGAVGGHNWPTFLGILDWLVEVSELNSCTIDDYDPTDEFDKIFLQYSYECYEKYFTEDENYDEQYEDLERGFNLEIENCDKLLNSGEERIRALQETADQKLVELKLKNDADRKTAALEDDHEKLKEYIVQVKKMIPDWKTKIEMASNEIHLMTERLKQLDKAKKDLNIELQQRGLHIDQIDRLHIERDSYTKAVEAAHLKGEELKDQLANRIFELETNVQDFETVLLEYNQGVQRLNYDEISGYQFGLRLNHAVKEEGLTNSAEALGRDEILENKSINDERVQLIGFIDMLKKQIVDMTKESQATDDKINSILEMINQQRDEVDDLQIQDSLSKRKCDDIAQNLYRQQTDFTSQIEETEQRVREIKMSMTSSLLDLEKRLRNANIAKNSAIGDIQLRRREMSEQIEKITSYVLKFKTNVQERLMIMADSIQKKDYE</sequence>
<dbReference type="PANTHER" id="PTHR10643">
    <property type="entry name" value="KINETOCHORE PROTEIN NDC80"/>
    <property type="match status" value="1"/>
</dbReference>
<keyword evidence="2 10" id="KW-0158">Chromosome</keyword>
<dbReference type="HOGENOM" id="CLU_012583_1_0_1"/>
<evidence type="ECO:0000256" key="1">
    <source>
        <dbReference type="ARBA" id="ARBA00007050"/>
    </source>
</evidence>
<feature type="coiled-coil region" evidence="11">
    <location>
        <begin position="415"/>
        <end position="442"/>
    </location>
</feature>
<organism evidence="14 15">
    <name type="scientific">Lodderomyces elongisporus (strain ATCC 11503 / CBS 2605 / JCM 1781 / NBRC 1676 / NRRL YB-4239)</name>
    <name type="common">Yeast</name>
    <name type="synonym">Saccharomyces elongisporus</name>
    <dbReference type="NCBI Taxonomy" id="379508"/>
    <lineage>
        <taxon>Eukaryota</taxon>
        <taxon>Fungi</taxon>
        <taxon>Dikarya</taxon>
        <taxon>Ascomycota</taxon>
        <taxon>Saccharomycotina</taxon>
        <taxon>Pichiomycetes</taxon>
        <taxon>Debaryomycetaceae</taxon>
        <taxon>Candida/Lodderomyces clade</taxon>
        <taxon>Lodderomyces</taxon>
    </lineage>
</organism>
<dbReference type="PANTHER" id="PTHR10643:SF2">
    <property type="entry name" value="KINETOCHORE PROTEIN NDC80 HOMOLOG"/>
    <property type="match status" value="1"/>
</dbReference>
<dbReference type="STRING" id="379508.A5DRW8"/>
<evidence type="ECO:0000256" key="10">
    <source>
        <dbReference type="RuleBase" id="RU368072"/>
    </source>
</evidence>
<keyword evidence="8 10" id="KW-0131">Cell cycle</keyword>
<feature type="domain" description="Kinetochore protein Ndc80 CH" evidence="13">
    <location>
        <begin position="177"/>
        <end position="298"/>
    </location>
</feature>
<keyword evidence="5 10" id="KW-0995">Kinetochore</keyword>
<feature type="compositionally biased region" description="Polar residues" evidence="12">
    <location>
        <begin position="66"/>
        <end position="94"/>
    </location>
</feature>
<evidence type="ECO:0000256" key="7">
    <source>
        <dbReference type="ARBA" id="ARBA00023242"/>
    </source>
</evidence>
<dbReference type="Pfam" id="PF03801">
    <property type="entry name" value="Ndc80_HEC"/>
    <property type="match status" value="1"/>
</dbReference>
<dbReference type="KEGG" id="lel:PVL30_000100"/>
<dbReference type="OMA" id="PSHKFQK"/>
<dbReference type="FunCoup" id="A5DRW8">
    <property type="interactions" value="268"/>
</dbReference>
<dbReference type="Proteomes" id="UP000001996">
    <property type="component" value="Unassembled WGS sequence"/>
</dbReference>
<dbReference type="GO" id="GO:0031262">
    <property type="term" value="C:Ndc80 complex"/>
    <property type="evidence" value="ECO:0007669"/>
    <property type="project" value="UniProtKB-UniRule"/>
</dbReference>
<evidence type="ECO:0000259" key="13">
    <source>
        <dbReference type="Pfam" id="PF03801"/>
    </source>
</evidence>
<evidence type="ECO:0000256" key="9">
    <source>
        <dbReference type="ARBA" id="ARBA00023328"/>
    </source>
</evidence>
<accession>A5DRW8</accession>
<keyword evidence="15" id="KW-1185">Reference proteome</keyword>
<feature type="region of interest" description="Disordered" evidence="12">
    <location>
        <begin position="1"/>
        <end position="125"/>
    </location>
</feature>
<feature type="compositionally biased region" description="Polar residues" evidence="12">
    <location>
        <begin position="116"/>
        <end position="125"/>
    </location>
</feature>
<evidence type="ECO:0000256" key="12">
    <source>
        <dbReference type="SAM" id="MobiDB-lite"/>
    </source>
</evidence>
<evidence type="ECO:0000256" key="5">
    <source>
        <dbReference type="ARBA" id="ARBA00022838"/>
    </source>
</evidence>
<dbReference type="OrthoDB" id="7459479at2759"/>
<comment type="similarity">
    <text evidence="1 10">Belongs to the NDC80/HEC1 family.</text>
</comment>
<comment type="function">
    <text evidence="10">Acts as a component of the essential kinetochore-associated NDC80 complex, which is required for chromosome segregation and spindle checkpoint activity.</text>
</comment>
<dbReference type="GO" id="GO:0051301">
    <property type="term" value="P:cell division"/>
    <property type="evidence" value="ECO:0007669"/>
    <property type="project" value="UniProtKB-UniRule"/>
</dbReference>
<keyword evidence="9 10" id="KW-0137">Centromere</keyword>
<keyword evidence="7 10" id="KW-0539">Nucleus</keyword>
<keyword evidence="4 10" id="KW-0498">Mitosis</keyword>
<gene>
    <name evidence="14" type="ORF">LELG_00104</name>
</gene>
<feature type="coiled-coil region" evidence="11">
    <location>
        <begin position="349"/>
        <end position="376"/>
    </location>
</feature>
<keyword evidence="6 11" id="KW-0175">Coiled coil</keyword>
<name>A5DRW8_LODEL</name>
<reference evidence="14 15" key="1">
    <citation type="journal article" date="2009" name="Nature">
        <title>Evolution of pathogenicity and sexual reproduction in eight Candida genomes.</title>
        <authorList>
            <person name="Butler G."/>
            <person name="Rasmussen M.D."/>
            <person name="Lin M.F."/>
            <person name="Santos M.A."/>
            <person name="Sakthikumar S."/>
            <person name="Munro C.A."/>
            <person name="Rheinbay E."/>
            <person name="Grabherr M."/>
            <person name="Forche A."/>
            <person name="Reedy J.L."/>
            <person name="Agrafioti I."/>
            <person name="Arnaud M.B."/>
            <person name="Bates S."/>
            <person name="Brown A.J."/>
            <person name="Brunke S."/>
            <person name="Costanzo M.C."/>
            <person name="Fitzpatrick D.A."/>
            <person name="de Groot P.W."/>
            <person name="Harris D."/>
            <person name="Hoyer L.L."/>
            <person name="Hube B."/>
            <person name="Klis F.M."/>
            <person name="Kodira C."/>
            <person name="Lennard N."/>
            <person name="Logue M.E."/>
            <person name="Martin R."/>
            <person name="Neiman A.M."/>
            <person name="Nikolaou E."/>
            <person name="Quail M.A."/>
            <person name="Quinn J."/>
            <person name="Santos M.C."/>
            <person name="Schmitzberger F.F."/>
            <person name="Sherlock G."/>
            <person name="Shah P."/>
            <person name="Silverstein K.A."/>
            <person name="Skrzypek M.S."/>
            <person name="Soll D."/>
            <person name="Staggs R."/>
            <person name="Stansfield I."/>
            <person name="Stumpf M.P."/>
            <person name="Sudbery P.E."/>
            <person name="Srikantha T."/>
            <person name="Zeng Q."/>
            <person name="Berman J."/>
            <person name="Berriman M."/>
            <person name="Heitman J."/>
            <person name="Gow N.A."/>
            <person name="Lorenz M.C."/>
            <person name="Birren B.W."/>
            <person name="Kellis M."/>
            <person name="Cuomo C.A."/>
        </authorList>
    </citation>
    <scope>NUCLEOTIDE SEQUENCE [LARGE SCALE GENOMIC DNA]</scope>
    <source>
        <strain evidence="15">ATCC 11503 / BCRC 21390 / CBS 2605 / JCM 1781 / NBRC 1676 / NRRL YB-4239</strain>
    </source>
</reference>
<evidence type="ECO:0000256" key="8">
    <source>
        <dbReference type="ARBA" id="ARBA00023306"/>
    </source>
</evidence>
<dbReference type="InterPro" id="IPR038273">
    <property type="entry name" value="Ndc80_sf"/>
</dbReference>
<evidence type="ECO:0000313" key="14">
    <source>
        <dbReference type="EMBL" id="EDK41926.1"/>
    </source>
</evidence>
<comment type="subunit">
    <text evidence="10">Component of the NDC80 complex.</text>
</comment>
<dbReference type="AlphaFoldDB" id="A5DRW8"/>
<dbReference type="eggNOG" id="KOG0995">
    <property type="taxonomic scope" value="Eukaryota"/>
</dbReference>
<dbReference type="EMBL" id="CH981524">
    <property type="protein sequence ID" value="EDK41926.1"/>
    <property type="molecule type" value="Genomic_DNA"/>
</dbReference>
<feature type="compositionally biased region" description="Polar residues" evidence="12">
    <location>
        <begin position="1"/>
        <end position="44"/>
    </location>
</feature>
<feature type="compositionally biased region" description="Low complexity" evidence="12">
    <location>
        <begin position="45"/>
        <end position="65"/>
    </location>
</feature>
<dbReference type="GO" id="GO:0005634">
    <property type="term" value="C:nucleus"/>
    <property type="evidence" value="ECO:0007669"/>
    <property type="project" value="UniProtKB-SubCell"/>
</dbReference>
<protein>
    <recommendedName>
        <fullName evidence="10">Kinetochore protein NDC80</fullName>
    </recommendedName>
</protein>